<reference evidence="12 13" key="1">
    <citation type="submission" date="2017-12" db="EMBL/GenBank/DDBJ databases">
        <title>Comparative genomics of Botrytis spp.</title>
        <authorList>
            <person name="Valero-Jimenez C.A."/>
            <person name="Tapia P."/>
            <person name="Veloso J."/>
            <person name="Silva-Moreno E."/>
            <person name="Staats M."/>
            <person name="Valdes J.H."/>
            <person name="Van Kan J.A.L."/>
        </authorList>
    </citation>
    <scope>NUCLEOTIDE SEQUENCE [LARGE SCALE GENOMIC DNA]</scope>
    <source>
        <strain evidence="12 13">Bt9001</strain>
    </source>
</reference>
<keyword evidence="6" id="KW-0732">Signal</keyword>
<dbReference type="GO" id="GO:0051082">
    <property type="term" value="F:unfolded protein binding"/>
    <property type="evidence" value="ECO:0007669"/>
    <property type="project" value="TreeGrafter"/>
</dbReference>
<evidence type="ECO:0000256" key="10">
    <source>
        <dbReference type="ARBA" id="ARBA00024969"/>
    </source>
</evidence>
<evidence type="ECO:0000256" key="8">
    <source>
        <dbReference type="ARBA" id="ARBA00022989"/>
    </source>
</evidence>
<keyword evidence="9 11" id="KW-0472">Membrane</keyword>
<dbReference type="GO" id="GO:0005789">
    <property type="term" value="C:endoplasmic reticulum membrane"/>
    <property type="evidence" value="ECO:0007669"/>
    <property type="project" value="UniProtKB-SubCell"/>
</dbReference>
<dbReference type="PANTHER" id="PTHR28090">
    <property type="entry name" value="PROTEIN ROT1"/>
    <property type="match status" value="1"/>
</dbReference>
<evidence type="ECO:0000256" key="3">
    <source>
        <dbReference type="ARBA" id="ARBA00016195"/>
    </source>
</evidence>
<dbReference type="EMBL" id="PQXH01000226">
    <property type="protein sequence ID" value="TGO08100.1"/>
    <property type="molecule type" value="Genomic_DNA"/>
</dbReference>
<keyword evidence="5 11" id="KW-0812">Transmembrane</keyword>
<dbReference type="AlphaFoldDB" id="A0A4Z1E9L2"/>
<dbReference type="Pfam" id="PF10681">
    <property type="entry name" value="Rot1"/>
    <property type="match status" value="1"/>
</dbReference>
<evidence type="ECO:0000256" key="6">
    <source>
        <dbReference type="ARBA" id="ARBA00022729"/>
    </source>
</evidence>
<evidence type="ECO:0000256" key="9">
    <source>
        <dbReference type="ARBA" id="ARBA00023136"/>
    </source>
</evidence>
<dbReference type="Proteomes" id="UP000297777">
    <property type="component" value="Unassembled WGS sequence"/>
</dbReference>
<dbReference type="OrthoDB" id="5327821at2759"/>
<dbReference type="PIRSF" id="PIRSF017290">
    <property type="entry name" value="ROT1_prd"/>
    <property type="match status" value="1"/>
</dbReference>
<accession>A0A4Z1E9L2</accession>
<gene>
    <name evidence="12" type="ORF">BTUL_0226g00110</name>
</gene>
<evidence type="ECO:0000256" key="2">
    <source>
        <dbReference type="ARBA" id="ARBA00007149"/>
    </source>
</evidence>
<evidence type="ECO:0000256" key="7">
    <source>
        <dbReference type="ARBA" id="ARBA00022824"/>
    </source>
</evidence>
<keyword evidence="8 11" id="KW-1133">Transmembrane helix</keyword>
<protein>
    <recommendedName>
        <fullName evidence="4">Protein ROT1</fullName>
    </recommendedName>
    <alternativeName>
        <fullName evidence="3">Protein rot1</fullName>
    </alternativeName>
</protein>
<comment type="caution">
    <text evidence="12">The sequence shown here is derived from an EMBL/GenBank/DDBJ whole genome shotgun (WGS) entry which is preliminary data.</text>
</comment>
<dbReference type="InterPro" id="IPR019623">
    <property type="entry name" value="Rot1"/>
</dbReference>
<evidence type="ECO:0000256" key="5">
    <source>
        <dbReference type="ARBA" id="ARBA00022692"/>
    </source>
</evidence>
<comment type="function">
    <text evidence="10">Required for normal levels of the cell wall 1,6-beta-glucan. Involved in a protein folding machinery chaperoning proteins acting in various physiological processes including cell wall synthesis and lysis of autophagic bodies.</text>
</comment>
<feature type="transmembrane region" description="Helical" evidence="11">
    <location>
        <begin position="279"/>
        <end position="296"/>
    </location>
</feature>
<evidence type="ECO:0000256" key="1">
    <source>
        <dbReference type="ARBA" id="ARBA00004115"/>
    </source>
</evidence>
<proteinExistence type="inferred from homology"/>
<organism evidence="12 13">
    <name type="scientific">Botrytis tulipae</name>
    <dbReference type="NCBI Taxonomy" id="87230"/>
    <lineage>
        <taxon>Eukaryota</taxon>
        <taxon>Fungi</taxon>
        <taxon>Dikarya</taxon>
        <taxon>Ascomycota</taxon>
        <taxon>Pezizomycotina</taxon>
        <taxon>Leotiomycetes</taxon>
        <taxon>Helotiales</taxon>
        <taxon>Sclerotiniaceae</taxon>
        <taxon>Botrytis</taxon>
    </lineage>
</organism>
<evidence type="ECO:0000256" key="4">
    <source>
        <dbReference type="ARBA" id="ARBA00017291"/>
    </source>
</evidence>
<keyword evidence="13" id="KW-1185">Reference proteome</keyword>
<evidence type="ECO:0000256" key="11">
    <source>
        <dbReference type="SAM" id="Phobius"/>
    </source>
</evidence>
<comment type="similarity">
    <text evidence="2">Belongs to the ROT1 family.</text>
</comment>
<dbReference type="GO" id="GO:0006458">
    <property type="term" value="P:'de novo' protein folding"/>
    <property type="evidence" value="ECO:0007669"/>
    <property type="project" value="InterPro"/>
</dbReference>
<evidence type="ECO:0000313" key="13">
    <source>
        <dbReference type="Proteomes" id="UP000297777"/>
    </source>
</evidence>
<dbReference type="PANTHER" id="PTHR28090:SF1">
    <property type="entry name" value="PROTEIN ROT1"/>
    <property type="match status" value="1"/>
</dbReference>
<evidence type="ECO:0000313" key="12">
    <source>
        <dbReference type="EMBL" id="TGO08100.1"/>
    </source>
</evidence>
<name>A0A4Z1E9L2_9HELO</name>
<sequence>MFISDVTKSTCIPKWMFMLVIQELIHRQLPSSNMAPLVLPSVLIASAYLLSTVSAVPNVDELVGTWSTKSAAVLTGPGFYNPVNDTLLEPTHTGISYSFTADGYYEEAYYRAISNPAKPSCVSSIMQWQHGKFVLNSDGSLSLSPFSVDGRQLESAPCTAGTATYTRYNQSETLQKYQVYTDPYTKLTRLDLYQFDGTPVNPMFLAYSPALMLPTETLNPTTSATSTSSSKMKRWLGYGDEPEEPTTSEGYLLPLNKNAKHISRGIEQPSLINRIDLDLVWWAGVGLTIFGGAAYLL</sequence>
<keyword evidence="7" id="KW-0256">Endoplasmic reticulum</keyword>
<comment type="subcellular location">
    <subcellularLocation>
        <location evidence="1">Endoplasmic reticulum membrane</location>
        <topology evidence="1">Single-pass type I membrane protein</topology>
    </subcellularLocation>
</comment>